<keyword evidence="4 6" id="KW-0472">Membrane</keyword>
<evidence type="ECO:0000256" key="1">
    <source>
        <dbReference type="ARBA" id="ARBA00004141"/>
    </source>
</evidence>
<sequence>MTTRPAIPLLRAAHPVPAFAVTMLTVLLAASMGVGTRTAVILFVAVFSGQLVVGWTNDLVDRERDRRVGRRDKPLAAGQISVGLVRSTTGVASVVCVATSLLCGLAAGLLHLTLGVCAALAYNFALKSTAFSWLPYSLAFGALPAVVGLSRDPAAASSAPCWDSPRTCSTPCPTSPTTQRPGSGDSPTGSHPQPFRFWRR</sequence>
<evidence type="ECO:0000256" key="4">
    <source>
        <dbReference type="ARBA" id="ARBA00023136"/>
    </source>
</evidence>
<comment type="subcellular location">
    <subcellularLocation>
        <location evidence="1">Membrane</location>
        <topology evidence="1">Multi-pass membrane protein</topology>
    </subcellularLocation>
</comment>
<keyword evidence="8" id="KW-1185">Reference proteome</keyword>
<accession>A0ABP4UQX0</accession>
<evidence type="ECO:0000256" key="6">
    <source>
        <dbReference type="SAM" id="Phobius"/>
    </source>
</evidence>
<evidence type="ECO:0000256" key="2">
    <source>
        <dbReference type="ARBA" id="ARBA00022692"/>
    </source>
</evidence>
<evidence type="ECO:0000313" key="8">
    <source>
        <dbReference type="Proteomes" id="UP001500383"/>
    </source>
</evidence>
<dbReference type="Gene3D" id="1.10.357.140">
    <property type="entry name" value="UbiA prenyltransferase"/>
    <property type="match status" value="1"/>
</dbReference>
<comment type="caution">
    <text evidence="7">The sequence shown here is derived from an EMBL/GenBank/DDBJ whole genome shotgun (WGS) entry which is preliminary data.</text>
</comment>
<name>A0ABP4UQX0_9ACTN</name>
<dbReference type="InterPro" id="IPR000537">
    <property type="entry name" value="UbiA_prenyltransferase"/>
</dbReference>
<dbReference type="InterPro" id="IPR044878">
    <property type="entry name" value="UbiA_sf"/>
</dbReference>
<evidence type="ECO:0000256" key="5">
    <source>
        <dbReference type="SAM" id="MobiDB-lite"/>
    </source>
</evidence>
<dbReference type="EMBL" id="BAAAQG010000008">
    <property type="protein sequence ID" value="GAA1710022.1"/>
    <property type="molecule type" value="Genomic_DNA"/>
</dbReference>
<organism evidence="7 8">
    <name type="scientific">Dietzia cercidiphylli</name>
    <dbReference type="NCBI Taxonomy" id="498199"/>
    <lineage>
        <taxon>Bacteria</taxon>
        <taxon>Bacillati</taxon>
        <taxon>Actinomycetota</taxon>
        <taxon>Actinomycetes</taxon>
        <taxon>Mycobacteriales</taxon>
        <taxon>Dietziaceae</taxon>
        <taxon>Dietzia</taxon>
    </lineage>
</organism>
<feature type="region of interest" description="Disordered" evidence="5">
    <location>
        <begin position="161"/>
        <end position="200"/>
    </location>
</feature>
<reference evidence="8" key="1">
    <citation type="journal article" date="2019" name="Int. J. Syst. Evol. Microbiol.">
        <title>The Global Catalogue of Microorganisms (GCM) 10K type strain sequencing project: providing services to taxonomists for standard genome sequencing and annotation.</title>
        <authorList>
            <consortium name="The Broad Institute Genomics Platform"/>
            <consortium name="The Broad Institute Genome Sequencing Center for Infectious Disease"/>
            <person name="Wu L."/>
            <person name="Ma J."/>
        </authorList>
    </citation>
    <scope>NUCLEOTIDE SEQUENCE [LARGE SCALE GENOMIC DNA]</scope>
    <source>
        <strain evidence="8">JCM 16002</strain>
    </source>
</reference>
<proteinExistence type="predicted"/>
<feature type="transmembrane region" description="Helical" evidence="6">
    <location>
        <begin position="12"/>
        <end position="34"/>
    </location>
</feature>
<dbReference type="Pfam" id="PF01040">
    <property type="entry name" value="UbiA"/>
    <property type="match status" value="1"/>
</dbReference>
<keyword evidence="3 6" id="KW-1133">Transmembrane helix</keyword>
<evidence type="ECO:0000256" key="3">
    <source>
        <dbReference type="ARBA" id="ARBA00022989"/>
    </source>
</evidence>
<feature type="transmembrane region" description="Helical" evidence="6">
    <location>
        <begin position="40"/>
        <end position="60"/>
    </location>
</feature>
<feature type="compositionally biased region" description="Low complexity" evidence="5">
    <location>
        <begin position="164"/>
        <end position="181"/>
    </location>
</feature>
<keyword evidence="2 6" id="KW-0812">Transmembrane</keyword>
<dbReference type="Proteomes" id="UP001500383">
    <property type="component" value="Unassembled WGS sequence"/>
</dbReference>
<evidence type="ECO:0000313" key="7">
    <source>
        <dbReference type="EMBL" id="GAA1710022.1"/>
    </source>
</evidence>
<protein>
    <submittedName>
        <fullName evidence="7">Uncharacterized protein</fullName>
    </submittedName>
</protein>
<gene>
    <name evidence="7" type="ORF">GCM10009831_19560</name>
</gene>
<feature type="transmembrane region" description="Helical" evidence="6">
    <location>
        <begin position="130"/>
        <end position="149"/>
    </location>
</feature>
<feature type="transmembrane region" description="Helical" evidence="6">
    <location>
        <begin position="91"/>
        <end position="124"/>
    </location>
</feature>
<dbReference type="RefSeq" id="WP_241730500.1">
    <property type="nucleotide sequence ID" value="NZ_BAAAQG010000008.1"/>
</dbReference>